<accession>A0A919X6K6</accession>
<dbReference type="EMBL" id="BORP01000002">
    <property type="protein sequence ID" value="GIO26867.1"/>
    <property type="molecule type" value="Genomic_DNA"/>
</dbReference>
<reference evidence="1" key="1">
    <citation type="submission" date="2021-03" db="EMBL/GenBank/DDBJ databases">
        <title>Antimicrobial resistance genes in bacteria isolated from Japanese honey, and their potential for conferring macrolide and lincosamide resistance in the American foulbrood pathogen Paenibacillus larvae.</title>
        <authorList>
            <person name="Okamoto M."/>
            <person name="Kumagai M."/>
            <person name="Kanamori H."/>
            <person name="Takamatsu D."/>
        </authorList>
    </citation>
    <scope>NUCLEOTIDE SEQUENCE</scope>
    <source>
        <strain evidence="1">J43TS3</strain>
    </source>
</reference>
<keyword evidence="2" id="KW-1185">Reference proteome</keyword>
<gene>
    <name evidence="1" type="ORF">J43TS3_14780</name>
</gene>
<comment type="caution">
    <text evidence="1">The sequence shown here is derived from an EMBL/GenBank/DDBJ whole genome shotgun (WGS) entry which is preliminary data.</text>
</comment>
<name>A0A919X6K6_9BACI</name>
<proteinExistence type="predicted"/>
<protein>
    <submittedName>
        <fullName evidence="1">Uncharacterized protein</fullName>
    </submittedName>
</protein>
<evidence type="ECO:0000313" key="1">
    <source>
        <dbReference type="EMBL" id="GIO26867.1"/>
    </source>
</evidence>
<dbReference type="Proteomes" id="UP000676917">
    <property type="component" value="Unassembled WGS sequence"/>
</dbReference>
<organism evidence="1 2">
    <name type="scientific">Ornithinibacillus bavariensis</name>
    <dbReference type="NCBI Taxonomy" id="545502"/>
    <lineage>
        <taxon>Bacteria</taxon>
        <taxon>Bacillati</taxon>
        <taxon>Bacillota</taxon>
        <taxon>Bacilli</taxon>
        <taxon>Bacillales</taxon>
        <taxon>Bacillaceae</taxon>
        <taxon>Ornithinibacillus</taxon>
    </lineage>
</organism>
<evidence type="ECO:0000313" key="2">
    <source>
        <dbReference type="Proteomes" id="UP000676917"/>
    </source>
</evidence>
<dbReference type="AlphaFoldDB" id="A0A919X6K6"/>
<sequence>MHDKKSQLKKRLFLRQVERKIPDIIHISREISTTLGNFVISILINLFYKVIGSHFDNPYCINCIYRVIWIEFINYMLMFVEIRIRFKIYIAWEEINL</sequence>